<organism evidence="2">
    <name type="scientific">Myoviridae sp. ctqYq4</name>
    <dbReference type="NCBI Taxonomy" id="2826702"/>
    <lineage>
        <taxon>Viruses</taxon>
        <taxon>Duplodnaviria</taxon>
        <taxon>Heunggongvirae</taxon>
        <taxon>Uroviricota</taxon>
        <taxon>Caudoviricetes</taxon>
    </lineage>
</organism>
<sequence length="130" mass="14670">MVTGMVSEAQIHKGMKIICDYYETHEDDDYFTPSIFIKNGIKNPKSLIDSLWADGLITVYDFTENGIFENFSISLTQKGVLYFIEKQRQQRISRKQFAQSVVIAVLSAVVSTVLTLFVSQRSEGSETSSV</sequence>
<dbReference type="EMBL" id="BK014752">
    <property type="protein sequence ID" value="DAD74112.1"/>
    <property type="molecule type" value="Genomic_DNA"/>
</dbReference>
<protein>
    <submittedName>
        <fullName evidence="2">Uncharacterized protein</fullName>
    </submittedName>
</protein>
<accession>A0A8S5LW28</accession>
<keyword evidence="1" id="KW-0472">Membrane</keyword>
<evidence type="ECO:0000313" key="2">
    <source>
        <dbReference type="EMBL" id="DAD74112.1"/>
    </source>
</evidence>
<keyword evidence="1" id="KW-1133">Transmembrane helix</keyword>
<name>A0A8S5LW28_9CAUD</name>
<keyword evidence="1" id="KW-0812">Transmembrane</keyword>
<evidence type="ECO:0000256" key="1">
    <source>
        <dbReference type="SAM" id="Phobius"/>
    </source>
</evidence>
<proteinExistence type="predicted"/>
<feature type="transmembrane region" description="Helical" evidence="1">
    <location>
        <begin position="97"/>
        <end position="118"/>
    </location>
</feature>
<reference evidence="2" key="1">
    <citation type="journal article" date="2021" name="Proc. Natl. Acad. Sci. U.S.A.">
        <title>A Catalog of Tens of Thousands of Viruses from Human Metagenomes Reveals Hidden Associations with Chronic Diseases.</title>
        <authorList>
            <person name="Tisza M.J."/>
            <person name="Buck C.B."/>
        </authorList>
    </citation>
    <scope>NUCLEOTIDE SEQUENCE</scope>
    <source>
        <strain evidence="2">CtqYq4</strain>
    </source>
</reference>